<keyword evidence="10" id="KW-0472">Membrane</keyword>
<evidence type="ECO:0000256" key="2">
    <source>
        <dbReference type="ARBA" id="ARBA00004922"/>
    </source>
</evidence>
<dbReference type="Gene3D" id="3.40.50.11660">
    <property type="entry name" value="Glycosyl transferase family 10, C-terminal domain"/>
    <property type="match status" value="1"/>
</dbReference>
<evidence type="ECO:0000256" key="1">
    <source>
        <dbReference type="ARBA" id="ARBA00004447"/>
    </source>
</evidence>
<accession>A0A1J3JCD7</accession>
<comment type="subcellular location">
    <subcellularLocation>
        <location evidence="1 13">Golgi apparatus</location>
        <location evidence="1 13">Golgi stack membrane</location>
        <topology evidence="1 13">Single-pass type II membrane protein</topology>
    </subcellularLocation>
</comment>
<dbReference type="PANTHER" id="PTHR11929">
    <property type="entry name" value="ALPHA- 1,3 -FUCOSYLTRANSFERASE"/>
    <property type="match status" value="1"/>
</dbReference>
<keyword evidence="8" id="KW-1133">Transmembrane helix</keyword>
<keyword evidence="7" id="KW-0735">Signal-anchor</keyword>
<evidence type="ECO:0000256" key="3">
    <source>
        <dbReference type="ARBA" id="ARBA00008919"/>
    </source>
</evidence>
<dbReference type="UniPathway" id="UPA00378"/>
<reference evidence="15" key="1">
    <citation type="submission" date="2016-07" db="EMBL/GenBank/DDBJ databases">
        <title>De novo transcriptome assembly of four accessions of the metal hyperaccumulator plant Noccaea caerulescens.</title>
        <authorList>
            <person name="Blande D."/>
            <person name="Halimaa P."/>
            <person name="Tervahauta A.I."/>
            <person name="Aarts M.G."/>
            <person name="Karenlampi S.O."/>
        </authorList>
    </citation>
    <scope>NUCLEOTIDE SEQUENCE</scope>
</reference>
<evidence type="ECO:0000256" key="12">
    <source>
        <dbReference type="ARBA" id="ARBA00023316"/>
    </source>
</evidence>
<evidence type="ECO:0000256" key="7">
    <source>
        <dbReference type="ARBA" id="ARBA00022968"/>
    </source>
</evidence>
<feature type="domain" description="Fucosyltransferase C-terminal" evidence="14">
    <location>
        <begin position="210"/>
        <end position="375"/>
    </location>
</feature>
<evidence type="ECO:0000256" key="10">
    <source>
        <dbReference type="ARBA" id="ARBA00023136"/>
    </source>
</evidence>
<dbReference type="EMBL" id="GEVM01016194">
    <property type="protein sequence ID" value="JAU89744.1"/>
    <property type="molecule type" value="Transcribed_RNA"/>
</dbReference>
<keyword evidence="4 13" id="KW-0328">Glycosyltransferase</keyword>
<keyword evidence="5 13" id="KW-0808">Transferase</keyword>
<dbReference type="SUPFAM" id="SSF53756">
    <property type="entry name" value="UDP-Glycosyltransferase/glycogen phosphorylase"/>
    <property type="match status" value="1"/>
</dbReference>
<dbReference type="InterPro" id="IPR055270">
    <property type="entry name" value="Glyco_tran_10_C"/>
</dbReference>
<comment type="pathway">
    <text evidence="2">Protein modification; protein glycosylation.</text>
</comment>
<proteinExistence type="inferred from homology"/>
<comment type="similarity">
    <text evidence="3 13">Belongs to the glycosyltransferase 10 family.</text>
</comment>
<keyword evidence="9 13" id="KW-0333">Golgi apparatus</keyword>
<evidence type="ECO:0000256" key="5">
    <source>
        <dbReference type="ARBA" id="ARBA00022679"/>
    </source>
</evidence>
<dbReference type="GO" id="GO:0032580">
    <property type="term" value="C:Golgi cisterna membrane"/>
    <property type="evidence" value="ECO:0007669"/>
    <property type="project" value="UniProtKB-SubCell"/>
</dbReference>
<evidence type="ECO:0000256" key="8">
    <source>
        <dbReference type="ARBA" id="ARBA00022989"/>
    </source>
</evidence>
<dbReference type="Pfam" id="PF00852">
    <property type="entry name" value="Glyco_transf_10"/>
    <property type="match status" value="1"/>
</dbReference>
<dbReference type="FunFam" id="3.40.50.11660:FF:000005">
    <property type="entry name" value="Glycoprotein 3-alpha-L-fucosyltransferase A"/>
    <property type="match status" value="1"/>
</dbReference>
<dbReference type="InterPro" id="IPR038577">
    <property type="entry name" value="GT10-like_C_sf"/>
</dbReference>
<sequence>MGVFSNLRGPKTGSIHEGLPVANNVSPSSPSSFKRKVSSLLPICVAVVVLIEIGFLGRLDNAALVDTLTDFFTKSPSSSQSTIRSSDFKKCEEWLEIEDSVSYARDFSKDPIFVSSGDKDFESCSVDCAFGSSSDKKPDAAFGLGHQPGTLSIIRSMESAQYYHENDLAQARRRGYDIVMTTSLSSDVPVGYFSWAEYDIMAPVQPKTEKAIAAAFISNCEARNFRLQALEALMEASFKIDSYGSCHRNRDGSVEKVEALKHYKFSLAFENTNEEDYVTEKFFQSLVAGSVPVVVGAPNIEEFAPSPDAFLHIKQMSDVEPVAKKMKYLADNPAAYNKTLRWKQEGPLDSFKALVDMAAVHSSCRLCIFVATRIREQEEKSPEFKRRPCKCTRGSVTVYHLYVRERGRFYMESIFLKDGNLTLEALEYAVLTKFKSLRHEPIWKKERPASLRGDSELKVHSIYPLGLTQRQALYNFKFEGNSTLSTHIQRTPCAKFEVVFV</sequence>
<dbReference type="PANTHER" id="PTHR11929:SF218">
    <property type="entry name" value="GLYCOPROTEIN 3-ALPHA-L-FUCOSYLTRANSFERASE A"/>
    <property type="match status" value="1"/>
</dbReference>
<keyword evidence="6 13" id="KW-0812">Transmembrane</keyword>
<dbReference type="InterPro" id="IPR001503">
    <property type="entry name" value="Glyco_trans_10"/>
</dbReference>
<keyword evidence="11" id="KW-0325">Glycoprotein</keyword>
<dbReference type="GO" id="GO:0071555">
    <property type="term" value="P:cell wall organization"/>
    <property type="evidence" value="ECO:0007669"/>
    <property type="project" value="UniProtKB-KW"/>
</dbReference>
<evidence type="ECO:0000256" key="9">
    <source>
        <dbReference type="ARBA" id="ARBA00023034"/>
    </source>
</evidence>
<dbReference type="AlphaFoldDB" id="A0A1J3JCD7"/>
<protein>
    <recommendedName>
        <fullName evidence="13">Fucosyltransferase</fullName>
        <ecNumber evidence="13">2.4.1.-</ecNumber>
    </recommendedName>
</protein>
<evidence type="ECO:0000256" key="4">
    <source>
        <dbReference type="ARBA" id="ARBA00022676"/>
    </source>
</evidence>
<dbReference type="GO" id="GO:0008417">
    <property type="term" value="F:fucosyltransferase activity"/>
    <property type="evidence" value="ECO:0007669"/>
    <property type="project" value="InterPro"/>
</dbReference>
<evidence type="ECO:0000256" key="6">
    <source>
        <dbReference type="ARBA" id="ARBA00022692"/>
    </source>
</evidence>
<evidence type="ECO:0000259" key="14">
    <source>
        <dbReference type="Pfam" id="PF00852"/>
    </source>
</evidence>
<evidence type="ECO:0000313" key="15">
    <source>
        <dbReference type="EMBL" id="JAU89744.1"/>
    </source>
</evidence>
<organism evidence="15">
    <name type="scientific">Noccaea caerulescens</name>
    <name type="common">Alpine penny-cress</name>
    <name type="synonym">Thlaspi caerulescens</name>
    <dbReference type="NCBI Taxonomy" id="107243"/>
    <lineage>
        <taxon>Eukaryota</taxon>
        <taxon>Viridiplantae</taxon>
        <taxon>Streptophyta</taxon>
        <taxon>Embryophyta</taxon>
        <taxon>Tracheophyta</taxon>
        <taxon>Spermatophyta</taxon>
        <taxon>Magnoliopsida</taxon>
        <taxon>eudicotyledons</taxon>
        <taxon>Gunneridae</taxon>
        <taxon>Pentapetalae</taxon>
        <taxon>rosids</taxon>
        <taxon>malvids</taxon>
        <taxon>Brassicales</taxon>
        <taxon>Brassicaceae</taxon>
        <taxon>Coluteocarpeae</taxon>
        <taxon>Noccaea</taxon>
    </lineage>
</organism>
<keyword evidence="12" id="KW-0961">Cell wall biogenesis/degradation</keyword>
<dbReference type="EC" id="2.4.1.-" evidence="13"/>
<evidence type="ECO:0000256" key="13">
    <source>
        <dbReference type="RuleBase" id="RU003832"/>
    </source>
</evidence>
<evidence type="ECO:0000256" key="11">
    <source>
        <dbReference type="ARBA" id="ARBA00023180"/>
    </source>
</evidence>
<name>A0A1J3JCD7_NOCCA</name>
<gene>
    <name evidence="15" type="ORF">MP_TR15413_c0_g1_i1_g.44236</name>
</gene>